<dbReference type="InterPro" id="IPR048307">
    <property type="entry name" value="STT3_N"/>
</dbReference>
<name>A0ABD5U5J4_9EURY</name>
<comment type="caution">
    <text evidence="22">The sequence shown here is derived from an EMBL/GenBank/DDBJ whole genome shotgun (WGS) entry which is preliminary data.</text>
</comment>
<evidence type="ECO:0000256" key="1">
    <source>
        <dbReference type="ARBA" id="ARBA00001936"/>
    </source>
</evidence>
<evidence type="ECO:0000256" key="2">
    <source>
        <dbReference type="ARBA" id="ARBA00001946"/>
    </source>
</evidence>
<dbReference type="GO" id="GO:0005886">
    <property type="term" value="C:plasma membrane"/>
    <property type="evidence" value="ECO:0007669"/>
    <property type="project" value="UniProtKB-SubCell"/>
</dbReference>
<dbReference type="RefSeq" id="WP_304447510.1">
    <property type="nucleotide sequence ID" value="NZ_JARRAH010000001.1"/>
</dbReference>
<dbReference type="GO" id="GO:0046872">
    <property type="term" value="F:metal ion binding"/>
    <property type="evidence" value="ECO:0007669"/>
    <property type="project" value="UniProtKB-KW"/>
</dbReference>
<evidence type="ECO:0000256" key="10">
    <source>
        <dbReference type="ARBA" id="ARBA00022723"/>
    </source>
</evidence>
<dbReference type="InterPro" id="IPR054479">
    <property type="entry name" value="AglB-like_core"/>
</dbReference>
<dbReference type="Pfam" id="PF18079">
    <property type="entry name" value="AglB_L1"/>
    <property type="match status" value="1"/>
</dbReference>
<organism evidence="22 23">
    <name type="scientific">Halomarina ordinaria</name>
    <dbReference type="NCBI Taxonomy" id="3033939"/>
    <lineage>
        <taxon>Archaea</taxon>
        <taxon>Methanobacteriati</taxon>
        <taxon>Methanobacteriota</taxon>
        <taxon>Stenosarchaea group</taxon>
        <taxon>Halobacteria</taxon>
        <taxon>Halobacteriales</taxon>
        <taxon>Natronomonadaceae</taxon>
        <taxon>Halomarina</taxon>
    </lineage>
</organism>
<dbReference type="PANTHER" id="PTHR13872">
    <property type="entry name" value="DOLICHYL-DIPHOSPHOOLIGOSACCHARIDE--PROTEIN GLYCOSYLTRANSFERASE SUBUNIT"/>
    <property type="match status" value="1"/>
</dbReference>
<keyword evidence="23" id="KW-1185">Reference proteome</keyword>
<feature type="compositionally biased region" description="Polar residues" evidence="17">
    <location>
        <begin position="915"/>
        <end position="927"/>
    </location>
</feature>
<keyword evidence="13 18" id="KW-0472">Membrane</keyword>
<comment type="similarity">
    <text evidence="5">Belongs to the STT3 family.</text>
</comment>
<evidence type="ECO:0000256" key="15">
    <source>
        <dbReference type="ARBA" id="ARBA00030679"/>
    </source>
</evidence>
<evidence type="ECO:0000256" key="12">
    <source>
        <dbReference type="ARBA" id="ARBA00022989"/>
    </source>
</evidence>
<keyword evidence="11" id="KW-0460">Magnesium</keyword>
<comment type="catalytic activity">
    <reaction evidence="16">
        <text>an archaeal dolichyl phosphooligosaccharide + [protein]-L-asparagine = an archaeal dolichyl phosphate + a glycoprotein with the oligosaccharide chain attached by N-beta-D-glycosyl linkage to a protein L-asparagine.</text>
        <dbReference type="EC" id="2.4.99.21"/>
    </reaction>
</comment>
<feature type="transmembrane region" description="Helical" evidence="18">
    <location>
        <begin position="335"/>
        <end position="355"/>
    </location>
</feature>
<evidence type="ECO:0000256" key="18">
    <source>
        <dbReference type="SAM" id="Phobius"/>
    </source>
</evidence>
<evidence type="ECO:0000313" key="22">
    <source>
        <dbReference type="EMBL" id="MFC6835815.1"/>
    </source>
</evidence>
<dbReference type="PANTHER" id="PTHR13872:SF1">
    <property type="entry name" value="DOLICHYL-DIPHOSPHOOLIGOSACCHARIDE--PROTEIN GLYCOSYLTRANSFERASE SUBUNIT STT3B"/>
    <property type="match status" value="1"/>
</dbReference>
<feature type="transmembrane region" description="Helical" evidence="18">
    <location>
        <begin position="453"/>
        <end position="474"/>
    </location>
</feature>
<keyword evidence="14" id="KW-0464">Manganese</keyword>
<dbReference type="Proteomes" id="UP001596406">
    <property type="component" value="Unassembled WGS sequence"/>
</dbReference>
<feature type="region of interest" description="Disordered" evidence="17">
    <location>
        <begin position="911"/>
        <end position="958"/>
    </location>
</feature>
<evidence type="ECO:0000256" key="7">
    <source>
        <dbReference type="ARBA" id="ARBA00022676"/>
    </source>
</evidence>
<dbReference type="InterPro" id="IPR041154">
    <property type="entry name" value="AglB_P1"/>
</dbReference>
<dbReference type="AlphaFoldDB" id="A0ABD5U5J4"/>
<dbReference type="Gene3D" id="2.60.40.3390">
    <property type="match status" value="1"/>
</dbReference>
<protein>
    <recommendedName>
        <fullName evidence="6">dolichyl-phosphooligosaccharide-protein glycotransferase</fullName>
        <ecNumber evidence="6">2.4.99.21</ecNumber>
    </recommendedName>
    <alternativeName>
        <fullName evidence="15">Oligosaccharyl transferase</fullName>
    </alternativeName>
</protein>
<feature type="transmembrane region" description="Helical" evidence="18">
    <location>
        <begin position="429"/>
        <end position="447"/>
    </location>
</feature>
<dbReference type="NCBIfam" id="TIGR04154">
    <property type="entry name" value="archaeo_STT3"/>
    <property type="match status" value="1"/>
</dbReference>
<feature type="domain" description="Oligosaccharyl transferase STT3 N-terminal" evidence="19">
    <location>
        <begin position="34"/>
        <end position="499"/>
    </location>
</feature>
<dbReference type="GO" id="GO:0016757">
    <property type="term" value="F:glycosyltransferase activity"/>
    <property type="evidence" value="ECO:0007669"/>
    <property type="project" value="UniProtKB-KW"/>
</dbReference>
<comment type="cofactor">
    <cofactor evidence="2">
        <name>Mg(2+)</name>
        <dbReference type="ChEBI" id="CHEBI:18420"/>
    </cofactor>
</comment>
<comment type="subcellular location">
    <subcellularLocation>
        <location evidence="3">Cell membrane</location>
        <topology evidence="3">Multi-pass membrane protein</topology>
    </subcellularLocation>
</comment>
<feature type="transmembrane region" description="Helical" evidence="18">
    <location>
        <begin position="393"/>
        <end position="417"/>
    </location>
</feature>
<comment type="cofactor">
    <cofactor evidence="1">
        <name>Mn(2+)</name>
        <dbReference type="ChEBI" id="CHEBI:29035"/>
    </cofactor>
</comment>
<feature type="transmembrane region" description="Helical" evidence="18">
    <location>
        <begin position="247"/>
        <end position="265"/>
    </location>
</feature>
<keyword evidence="8 22" id="KW-0808">Transferase</keyword>
<dbReference type="Pfam" id="PF02516">
    <property type="entry name" value="STT3"/>
    <property type="match status" value="1"/>
</dbReference>
<evidence type="ECO:0000313" key="23">
    <source>
        <dbReference type="Proteomes" id="UP001596406"/>
    </source>
</evidence>
<evidence type="ECO:0000256" key="17">
    <source>
        <dbReference type="SAM" id="MobiDB-lite"/>
    </source>
</evidence>
<feature type="transmembrane region" description="Helical" evidence="18">
    <location>
        <begin position="186"/>
        <end position="203"/>
    </location>
</feature>
<comment type="pathway">
    <text evidence="4">Protein modification; protein glycosylation.</text>
</comment>
<feature type="domain" description="Archaeal glycosylation protein B peripheral" evidence="20">
    <location>
        <begin position="794"/>
        <end position="896"/>
    </location>
</feature>
<keyword evidence="7" id="KW-0328">Glycosyltransferase</keyword>
<feature type="domain" description="AglB-like core" evidence="21">
    <location>
        <begin position="525"/>
        <end position="634"/>
    </location>
</feature>
<dbReference type="InterPro" id="IPR026410">
    <property type="entry name" value="OlisacTrfase_arch"/>
</dbReference>
<evidence type="ECO:0000256" key="3">
    <source>
        <dbReference type="ARBA" id="ARBA00004651"/>
    </source>
</evidence>
<reference evidence="22 23" key="1">
    <citation type="journal article" date="2019" name="Int. J. Syst. Evol. Microbiol.">
        <title>The Global Catalogue of Microorganisms (GCM) 10K type strain sequencing project: providing services to taxonomists for standard genome sequencing and annotation.</title>
        <authorList>
            <consortium name="The Broad Institute Genomics Platform"/>
            <consortium name="The Broad Institute Genome Sequencing Center for Infectious Disease"/>
            <person name="Wu L."/>
            <person name="Ma J."/>
        </authorList>
    </citation>
    <scope>NUCLEOTIDE SEQUENCE [LARGE SCALE GENOMIC DNA]</scope>
    <source>
        <strain evidence="22 23">PSRA2</strain>
    </source>
</reference>
<dbReference type="InterPro" id="IPR003674">
    <property type="entry name" value="Oligo_trans_STT3"/>
</dbReference>
<dbReference type="Pfam" id="PF22627">
    <property type="entry name" value="AglB_core-like"/>
    <property type="match status" value="1"/>
</dbReference>
<evidence type="ECO:0000259" key="20">
    <source>
        <dbReference type="Pfam" id="PF18079"/>
    </source>
</evidence>
<keyword evidence="9 18" id="KW-0812">Transmembrane</keyword>
<evidence type="ECO:0000256" key="9">
    <source>
        <dbReference type="ARBA" id="ARBA00022692"/>
    </source>
</evidence>
<accession>A0ABD5U5J4</accession>
<feature type="transmembrane region" description="Helical" evidence="18">
    <location>
        <begin position="224"/>
        <end position="241"/>
    </location>
</feature>
<evidence type="ECO:0000259" key="21">
    <source>
        <dbReference type="Pfam" id="PF22627"/>
    </source>
</evidence>
<evidence type="ECO:0000256" key="4">
    <source>
        <dbReference type="ARBA" id="ARBA00004922"/>
    </source>
</evidence>
<keyword evidence="12 18" id="KW-1133">Transmembrane helix</keyword>
<evidence type="ECO:0000256" key="8">
    <source>
        <dbReference type="ARBA" id="ARBA00022679"/>
    </source>
</evidence>
<evidence type="ECO:0000256" key="16">
    <source>
        <dbReference type="ARBA" id="ARBA00034066"/>
    </source>
</evidence>
<proteinExistence type="inferred from homology"/>
<dbReference type="EC" id="2.4.99.21" evidence="6"/>
<keyword evidence="10" id="KW-0479">Metal-binding</keyword>
<sequence>MSQRTEREDRFAFDADAVLDRVQSLYHIPVLALLFAYMLWVRVQSWERFFVDGRVLFDGNDAWYHLRQTSYTVQNWPFTMPFDPWTFYPYGTASGQFGTFYDQLVATAAIGVGLVYPGPQSEATAVTLLFAPAVIGALTAVPTYYLAKRFGGRFVGVVAVLVLALFPGAFLWRSLVGFSDHHAAEALFQAIAVLGVVVAVSVAEREKPVYEQFTEREFDSLRATLLYATLAGVAIALYLWVWPPGVVIAVILGVFFLVHLVVVFLRGHSPEHVAIAGVVMLVVAALMMVVRVSTFELTATDFSLLQPLLLLALAAGLVVMAALARVFEARALTPLAYPGVIVGTVLLAVAVVALATPDLYDYFVKQALRVFGLDASAQARTVGEAQPVERGEWGAFFFGSYGLAFYAALVGALVLLGRYLLSDDPRGEGLLVIVWTAMMALAALTQVRFDYYLAVPVATLTAALVGEVFGLIGLDQRSRLTDVDAAQVMVVATVVIILVVPFTASGFALQATETGQATGPGEVRNWQGSLEWMDENTPEEGQYANPDGEPMEYYGQYDRVEDFDYGEGTYGVMSWWDYGHFITVDGERIPNANPFQQGATAAANYLLAPNETRANELVTEGDQNTRYVMLDWKLAQANSDKYFAPTVFYNDGENVGVRNLYRPVYSQQGQTILNMHQDRHYESMRTKLFTFHGSAAAPRLPSGQVPVVDYEPRQFSDGTTRLTPPDNASDLVRYFDTMEEAEAFVEEDGTAQIGGLEGVPTKRIPALEHYRLVHVSEENNRQTPWVKTFERVDGANVTGEGPANTTVTARAQLEMPNGETFTYAQQAQTDDQGDFEMTLPYSTTGYDEWGTEEGYTNVSVRATGPYEFVAFTQEGDGNATATTTWNTTADVTEGQVIGEDDGEVQVALEEGATETDGNGTNVTQNPATPADALPSPSEAAGGTAPSSVGTDMALARAG</sequence>
<feature type="transmembrane region" description="Helical" evidence="18">
    <location>
        <begin position="154"/>
        <end position="174"/>
    </location>
</feature>
<feature type="transmembrane region" description="Helical" evidence="18">
    <location>
        <begin position="272"/>
        <end position="292"/>
    </location>
</feature>
<evidence type="ECO:0000256" key="6">
    <source>
        <dbReference type="ARBA" id="ARBA00012602"/>
    </source>
</evidence>
<evidence type="ECO:0000256" key="11">
    <source>
        <dbReference type="ARBA" id="ARBA00022842"/>
    </source>
</evidence>
<gene>
    <name evidence="22" type="ORF">ACFQHK_04750</name>
</gene>
<feature type="transmembrane region" description="Helical" evidence="18">
    <location>
        <begin position="486"/>
        <end position="509"/>
    </location>
</feature>
<evidence type="ECO:0000256" key="13">
    <source>
        <dbReference type="ARBA" id="ARBA00023136"/>
    </source>
</evidence>
<feature type="transmembrane region" description="Helical" evidence="18">
    <location>
        <begin position="24"/>
        <end position="41"/>
    </location>
</feature>
<feature type="transmembrane region" description="Helical" evidence="18">
    <location>
        <begin position="125"/>
        <end position="147"/>
    </location>
</feature>
<feature type="transmembrane region" description="Helical" evidence="18">
    <location>
        <begin position="304"/>
        <end position="323"/>
    </location>
</feature>
<dbReference type="Gene3D" id="3.40.50.12610">
    <property type="match status" value="1"/>
</dbReference>
<evidence type="ECO:0000256" key="14">
    <source>
        <dbReference type="ARBA" id="ARBA00023211"/>
    </source>
</evidence>
<dbReference type="EMBL" id="JBHSXM010000001">
    <property type="protein sequence ID" value="MFC6835815.1"/>
    <property type="molecule type" value="Genomic_DNA"/>
</dbReference>
<evidence type="ECO:0000259" key="19">
    <source>
        <dbReference type="Pfam" id="PF02516"/>
    </source>
</evidence>
<evidence type="ECO:0000256" key="5">
    <source>
        <dbReference type="ARBA" id="ARBA00010810"/>
    </source>
</evidence>